<comment type="caution">
    <text evidence="2">The sequence shown here is derived from an EMBL/GenBank/DDBJ whole genome shotgun (WGS) entry which is preliminary data.</text>
</comment>
<organism evidence="2 3">
    <name type="scientific">Stephania cephalantha</name>
    <dbReference type="NCBI Taxonomy" id="152367"/>
    <lineage>
        <taxon>Eukaryota</taxon>
        <taxon>Viridiplantae</taxon>
        <taxon>Streptophyta</taxon>
        <taxon>Embryophyta</taxon>
        <taxon>Tracheophyta</taxon>
        <taxon>Spermatophyta</taxon>
        <taxon>Magnoliopsida</taxon>
        <taxon>Ranunculales</taxon>
        <taxon>Menispermaceae</taxon>
        <taxon>Menispermoideae</taxon>
        <taxon>Cissampelideae</taxon>
        <taxon>Stephania</taxon>
    </lineage>
</organism>
<dbReference type="AlphaFoldDB" id="A0AAP0PGK0"/>
<dbReference type="Proteomes" id="UP001419268">
    <property type="component" value="Unassembled WGS sequence"/>
</dbReference>
<accession>A0AAP0PGK0</accession>
<name>A0AAP0PGK0_9MAGN</name>
<evidence type="ECO:0000313" key="2">
    <source>
        <dbReference type="EMBL" id="KAK9140185.1"/>
    </source>
</evidence>
<protein>
    <submittedName>
        <fullName evidence="2">Uncharacterized protein</fullName>
    </submittedName>
</protein>
<feature type="region of interest" description="Disordered" evidence="1">
    <location>
        <begin position="50"/>
        <end position="89"/>
    </location>
</feature>
<proteinExistence type="predicted"/>
<sequence>MRGDCAAAVAAEKQAAATPAEQQQGGSDGTVMAERRRCDHRWCKEEALDPACSVGPGTVERDAAGDAAGDQEGSTGMMTRSTGRLVGDQ</sequence>
<dbReference type="EMBL" id="JBBNAG010000004">
    <property type="protein sequence ID" value="KAK9140185.1"/>
    <property type="molecule type" value="Genomic_DNA"/>
</dbReference>
<feature type="compositionally biased region" description="Low complexity" evidence="1">
    <location>
        <begin position="1"/>
        <end position="24"/>
    </location>
</feature>
<evidence type="ECO:0000256" key="1">
    <source>
        <dbReference type="SAM" id="MobiDB-lite"/>
    </source>
</evidence>
<keyword evidence="3" id="KW-1185">Reference proteome</keyword>
<reference evidence="2 3" key="1">
    <citation type="submission" date="2024-01" db="EMBL/GenBank/DDBJ databases">
        <title>Genome assemblies of Stephania.</title>
        <authorList>
            <person name="Yang L."/>
        </authorList>
    </citation>
    <scope>NUCLEOTIDE SEQUENCE [LARGE SCALE GENOMIC DNA]</scope>
    <source>
        <strain evidence="2">JXDWG</strain>
        <tissue evidence="2">Leaf</tissue>
    </source>
</reference>
<feature type="compositionally biased region" description="Polar residues" evidence="1">
    <location>
        <begin position="72"/>
        <end position="82"/>
    </location>
</feature>
<evidence type="ECO:0000313" key="3">
    <source>
        <dbReference type="Proteomes" id="UP001419268"/>
    </source>
</evidence>
<feature type="region of interest" description="Disordered" evidence="1">
    <location>
        <begin position="1"/>
        <end position="31"/>
    </location>
</feature>
<gene>
    <name evidence="2" type="ORF">Scep_009866</name>
</gene>